<keyword evidence="3" id="KW-0732">Signal</keyword>
<reference evidence="4 5" key="1">
    <citation type="submission" date="2020-05" db="EMBL/GenBank/DDBJ databases">
        <title>Identification and distribution of gene clusters putatively required for synthesis of sphingolipid metabolism inhibitors in phylogenetically diverse species of the filamentous fungus Fusarium.</title>
        <authorList>
            <person name="Kim H.-S."/>
            <person name="Busman M."/>
            <person name="Brown D.W."/>
            <person name="Divon H."/>
            <person name="Uhlig S."/>
            <person name="Proctor R.H."/>
        </authorList>
    </citation>
    <scope>NUCLEOTIDE SEQUENCE [LARGE SCALE GENOMIC DNA]</scope>
    <source>
        <strain evidence="4 5">NRRL 25196</strain>
    </source>
</reference>
<keyword evidence="5" id="KW-1185">Reference proteome</keyword>
<feature type="region of interest" description="Disordered" evidence="1">
    <location>
        <begin position="773"/>
        <end position="809"/>
    </location>
</feature>
<sequence>MLFLGSYLLLSFAFLSVPILADSGDDFSNNLFSDLAPLLALFGERVTMQFLSQSMGWADCIILAVAPLGIITTIVSAIRVAGPAWLKAIIGRSRENLSSAEMELMSSTSQETCELWNGRDVVRCQGKAPVTEFICLASANSGQTIKRIGFMKLSEAIEQRLVKKRDKRGENTSSAFVLSRLIKRGPQSSGHGGQPSKSGVRSFWNNLRSLQRSKDVEVPTPIPLESRKPEPQPQPALESELIVLRNTTTHAPNITLNRHHKVDRGHLYMVATFGVLLQLGVLVYFGFITYYPTLKFKKDDKEVLVYAFPFSAGGTSVLVFGMLLCARVVDRSTVEEVYEPAPGREMKMIWLQKKQVVSDQIFGSFALYPRRCPQVITTSQRDTSNTKGRPKSISSAKPLLNETNSASGQSDHNEDASSPSDLDDLDSGPALNLTVVATGICLAGFIIQFIGLRAMHWSASVGQLIAVIIMTILRAFVRLGFIAPVYCSELRDTFELDGLALALGDPNLGPGSGPINDVDRFDFGLSKDRTWTVVLKEKPVLRRAQSKDSSETGGDGNMERPAQGGDPNQDGLLVERQGNAAQETLNIRKHLAHLAEWRGPASKGANSLVEAIEVTMNTLCPWTATDPPTWNWSIQVETRAKGEQPKSLPVSMQLNVQNGLWKGRIDELDSVLSLWLASIDKEREFTSSTAERSKIGDDDEWFRKRSSQIRGGLILLGEYTQALKQAFDWWLPTDAPKPEEIEDSQIRERYGEAWRVVGTKFREGHYNSPFAEYSGEEKEEHYNHANDSDEVEDKYEETPAEGSTPTPSPAMFFFISLTTL</sequence>
<evidence type="ECO:0000313" key="4">
    <source>
        <dbReference type="EMBL" id="KAF5541711.1"/>
    </source>
</evidence>
<feature type="compositionally biased region" description="Basic and acidic residues" evidence="1">
    <location>
        <begin position="775"/>
        <end position="787"/>
    </location>
</feature>
<name>A0A8H5IVY7_9HYPO</name>
<keyword evidence="2" id="KW-1133">Transmembrane helix</keyword>
<feature type="chain" id="PRO_5034224433" evidence="3">
    <location>
        <begin position="24"/>
        <end position="820"/>
    </location>
</feature>
<comment type="caution">
    <text evidence="4">The sequence shown here is derived from an EMBL/GenBank/DDBJ whole genome shotgun (WGS) entry which is preliminary data.</text>
</comment>
<feature type="region of interest" description="Disordered" evidence="1">
    <location>
        <begin position="377"/>
        <end position="423"/>
    </location>
</feature>
<evidence type="ECO:0000256" key="3">
    <source>
        <dbReference type="SAM" id="SignalP"/>
    </source>
</evidence>
<feature type="transmembrane region" description="Helical" evidence="2">
    <location>
        <begin position="267"/>
        <end position="291"/>
    </location>
</feature>
<feature type="region of interest" description="Disordered" evidence="1">
    <location>
        <begin position="542"/>
        <end position="572"/>
    </location>
</feature>
<protein>
    <submittedName>
        <fullName evidence="4">Ankyrin repeat</fullName>
    </submittedName>
</protein>
<feature type="transmembrane region" description="Helical" evidence="2">
    <location>
        <begin position="61"/>
        <end position="86"/>
    </location>
</feature>
<dbReference type="AlphaFoldDB" id="A0A8H5IVY7"/>
<keyword evidence="2" id="KW-0812">Transmembrane</keyword>
<feature type="compositionally biased region" description="Polar residues" evidence="1">
    <location>
        <begin position="377"/>
        <end position="410"/>
    </location>
</feature>
<dbReference type="Proteomes" id="UP000574317">
    <property type="component" value="Unassembled WGS sequence"/>
</dbReference>
<feature type="transmembrane region" description="Helical" evidence="2">
    <location>
        <begin position="430"/>
        <end position="451"/>
    </location>
</feature>
<dbReference type="EMBL" id="JAAOAO010000443">
    <property type="protein sequence ID" value="KAF5541711.1"/>
    <property type="molecule type" value="Genomic_DNA"/>
</dbReference>
<keyword evidence="2" id="KW-0472">Membrane</keyword>
<feature type="signal peptide" evidence="3">
    <location>
        <begin position="1"/>
        <end position="23"/>
    </location>
</feature>
<feature type="compositionally biased region" description="Acidic residues" evidence="1">
    <location>
        <begin position="788"/>
        <end position="799"/>
    </location>
</feature>
<proteinExistence type="predicted"/>
<gene>
    <name evidence="4" type="ORF">FNAPI_10154</name>
</gene>
<feature type="transmembrane region" description="Helical" evidence="2">
    <location>
        <begin position="303"/>
        <end position="326"/>
    </location>
</feature>
<evidence type="ECO:0000313" key="5">
    <source>
        <dbReference type="Proteomes" id="UP000574317"/>
    </source>
</evidence>
<feature type="transmembrane region" description="Helical" evidence="2">
    <location>
        <begin position="457"/>
        <end position="477"/>
    </location>
</feature>
<evidence type="ECO:0000256" key="1">
    <source>
        <dbReference type="SAM" id="MobiDB-lite"/>
    </source>
</evidence>
<evidence type="ECO:0000256" key="2">
    <source>
        <dbReference type="SAM" id="Phobius"/>
    </source>
</evidence>
<organism evidence="4 5">
    <name type="scientific">Fusarium napiforme</name>
    <dbReference type="NCBI Taxonomy" id="42672"/>
    <lineage>
        <taxon>Eukaryota</taxon>
        <taxon>Fungi</taxon>
        <taxon>Dikarya</taxon>
        <taxon>Ascomycota</taxon>
        <taxon>Pezizomycotina</taxon>
        <taxon>Sordariomycetes</taxon>
        <taxon>Hypocreomycetidae</taxon>
        <taxon>Hypocreales</taxon>
        <taxon>Nectriaceae</taxon>
        <taxon>Fusarium</taxon>
        <taxon>Fusarium fujikuroi species complex</taxon>
    </lineage>
</organism>
<accession>A0A8H5IVY7</accession>